<comment type="cofactor">
    <cofactor evidence="12">
        <name>Mn(2+)</name>
        <dbReference type="ChEBI" id="CHEBI:29035"/>
    </cofactor>
    <cofactor evidence="12">
        <name>Fe(2+)</name>
        <dbReference type="ChEBI" id="CHEBI:29033"/>
    </cofactor>
    <text evidence="12">Binds 1 Mn(2+) or Fe(2+) ion per subunit.</text>
</comment>
<evidence type="ECO:0000256" key="10">
    <source>
        <dbReference type="ARBA" id="ARBA00023211"/>
    </source>
</evidence>
<dbReference type="InterPro" id="IPR002481">
    <property type="entry name" value="FUR"/>
</dbReference>
<dbReference type="FunFam" id="3.30.1490.190:FF:000003">
    <property type="entry name" value="Fur family transcriptional regulator"/>
    <property type="match status" value="1"/>
</dbReference>
<dbReference type="GO" id="GO:0000976">
    <property type="term" value="F:transcription cis-regulatory region binding"/>
    <property type="evidence" value="ECO:0007669"/>
    <property type="project" value="TreeGrafter"/>
</dbReference>
<evidence type="ECO:0000313" key="13">
    <source>
        <dbReference type="EMBL" id="TCP21651.1"/>
    </source>
</evidence>
<dbReference type="InterPro" id="IPR043135">
    <property type="entry name" value="Fur_C"/>
</dbReference>
<dbReference type="SUPFAM" id="SSF46785">
    <property type="entry name" value="Winged helix' DNA-binding domain"/>
    <property type="match status" value="1"/>
</dbReference>
<proteinExistence type="inferred from homology"/>
<reference evidence="13 14" key="1">
    <citation type="submission" date="2019-03" db="EMBL/GenBank/DDBJ databases">
        <title>Genomic Encyclopedia of Type Strains, Phase IV (KMG-IV): sequencing the most valuable type-strain genomes for metagenomic binning, comparative biology and taxonomic classification.</title>
        <authorList>
            <person name="Goeker M."/>
        </authorList>
    </citation>
    <scope>NUCLEOTIDE SEQUENCE [LARGE SCALE GENOMIC DNA]</scope>
    <source>
        <strain evidence="13 14">DSM 19377</strain>
    </source>
</reference>
<comment type="subcellular location">
    <subcellularLocation>
        <location evidence="1">Cytoplasm</location>
    </subcellularLocation>
</comment>
<dbReference type="PANTHER" id="PTHR33202:SF8">
    <property type="entry name" value="PEROXIDE-RESPONSIVE REPRESSOR PERR"/>
    <property type="match status" value="1"/>
</dbReference>
<keyword evidence="8" id="KW-0238">DNA-binding</keyword>
<feature type="binding site" evidence="11">
    <location>
        <position position="136"/>
    </location>
    <ligand>
        <name>Zn(2+)</name>
        <dbReference type="ChEBI" id="CHEBI:29105"/>
    </ligand>
</feature>
<dbReference type="PANTHER" id="PTHR33202">
    <property type="entry name" value="ZINC UPTAKE REGULATION PROTEIN"/>
    <property type="match status" value="1"/>
</dbReference>
<evidence type="ECO:0000256" key="6">
    <source>
        <dbReference type="ARBA" id="ARBA00022833"/>
    </source>
</evidence>
<dbReference type="GO" id="GO:0003700">
    <property type="term" value="F:DNA-binding transcription factor activity"/>
    <property type="evidence" value="ECO:0007669"/>
    <property type="project" value="InterPro"/>
</dbReference>
<dbReference type="OrthoDB" id="8659436at2"/>
<keyword evidence="12" id="KW-0408">Iron</keyword>
<protein>
    <submittedName>
        <fullName evidence="13">Fur family peroxide stress response transcriptional regulator</fullName>
    </submittedName>
</protein>
<keyword evidence="7" id="KW-0805">Transcription regulation</keyword>
<accession>A0A4R2NJN7</accession>
<dbReference type="AlphaFoldDB" id="A0A4R2NJN7"/>
<keyword evidence="4" id="KW-0678">Repressor</keyword>
<evidence type="ECO:0000256" key="12">
    <source>
        <dbReference type="PIRSR" id="PIRSR602481-2"/>
    </source>
</evidence>
<evidence type="ECO:0000313" key="14">
    <source>
        <dbReference type="Proteomes" id="UP000295416"/>
    </source>
</evidence>
<dbReference type="GO" id="GO:1900376">
    <property type="term" value="P:regulation of secondary metabolite biosynthetic process"/>
    <property type="evidence" value="ECO:0007669"/>
    <property type="project" value="TreeGrafter"/>
</dbReference>
<keyword evidence="6 11" id="KW-0862">Zinc</keyword>
<feature type="binding site" evidence="12">
    <location>
        <position position="128"/>
    </location>
    <ligand>
        <name>Fe cation</name>
        <dbReference type="ChEBI" id="CHEBI:24875"/>
    </ligand>
</feature>
<evidence type="ECO:0000256" key="11">
    <source>
        <dbReference type="PIRSR" id="PIRSR602481-1"/>
    </source>
</evidence>
<keyword evidence="10" id="KW-0464">Manganese</keyword>
<feature type="binding site" evidence="11">
    <location>
        <position position="139"/>
    </location>
    <ligand>
        <name>Zn(2+)</name>
        <dbReference type="ChEBI" id="CHEBI:29105"/>
    </ligand>
</feature>
<keyword evidence="9" id="KW-0804">Transcription</keyword>
<feature type="binding site" evidence="11">
    <location>
        <position position="99"/>
    </location>
    <ligand>
        <name>Zn(2+)</name>
        <dbReference type="ChEBI" id="CHEBI:29105"/>
    </ligand>
</feature>
<dbReference type="RefSeq" id="WP_132747720.1">
    <property type="nucleotide sequence ID" value="NZ_SLXK01000041.1"/>
</dbReference>
<comment type="caution">
    <text evidence="13">The sequence shown here is derived from an EMBL/GenBank/DDBJ whole genome shotgun (WGS) entry which is preliminary data.</text>
</comment>
<dbReference type="InterPro" id="IPR036390">
    <property type="entry name" value="WH_DNA-bd_sf"/>
</dbReference>
<evidence type="ECO:0000256" key="9">
    <source>
        <dbReference type="ARBA" id="ARBA00023163"/>
    </source>
</evidence>
<dbReference type="Pfam" id="PF01475">
    <property type="entry name" value="FUR"/>
    <property type="match status" value="1"/>
</dbReference>
<comment type="similarity">
    <text evidence="2">Belongs to the Fur family.</text>
</comment>
<evidence type="ECO:0000256" key="1">
    <source>
        <dbReference type="ARBA" id="ARBA00004496"/>
    </source>
</evidence>
<dbReference type="CDD" id="cd07153">
    <property type="entry name" value="Fur_like"/>
    <property type="match status" value="1"/>
</dbReference>
<sequence length="142" mass="16310">MTEAQLREAIERLRGTGARITPQRRGILEYLVETKSHPTADEIYKKLEKKLPHMSSATVYNNLKTLKKAGLVSELTYGDHSSRFDIETSDHYHIICLDCGKIRNFRFPVLTEIEAFAETITSYKVKSHRMEVYGICPECWSG</sequence>
<evidence type="ECO:0000256" key="7">
    <source>
        <dbReference type="ARBA" id="ARBA00023015"/>
    </source>
</evidence>
<evidence type="ECO:0000256" key="5">
    <source>
        <dbReference type="ARBA" id="ARBA00022723"/>
    </source>
</evidence>
<evidence type="ECO:0000256" key="3">
    <source>
        <dbReference type="ARBA" id="ARBA00022490"/>
    </source>
</evidence>
<dbReference type="EMBL" id="SLXK01000041">
    <property type="protein sequence ID" value="TCP21651.1"/>
    <property type="molecule type" value="Genomic_DNA"/>
</dbReference>
<comment type="cofactor">
    <cofactor evidence="11">
        <name>Zn(2+)</name>
        <dbReference type="ChEBI" id="CHEBI:29105"/>
    </cofactor>
    <text evidence="11">Binds 1 zinc ion per subunit.</text>
</comment>
<keyword evidence="5 11" id="KW-0479">Metal-binding</keyword>
<dbReference type="Proteomes" id="UP000295416">
    <property type="component" value="Unassembled WGS sequence"/>
</dbReference>
<dbReference type="GO" id="GO:0008270">
    <property type="term" value="F:zinc ion binding"/>
    <property type="evidence" value="ECO:0007669"/>
    <property type="project" value="TreeGrafter"/>
</dbReference>
<keyword evidence="14" id="KW-1185">Reference proteome</keyword>
<dbReference type="GO" id="GO:0045892">
    <property type="term" value="P:negative regulation of DNA-templated transcription"/>
    <property type="evidence" value="ECO:0007669"/>
    <property type="project" value="TreeGrafter"/>
</dbReference>
<name>A0A4R2NJN7_9BACL</name>
<evidence type="ECO:0000256" key="2">
    <source>
        <dbReference type="ARBA" id="ARBA00007957"/>
    </source>
</evidence>
<keyword evidence="3" id="KW-0963">Cytoplasm</keyword>
<organism evidence="13 14">
    <name type="scientific">Scopulibacillus darangshiensis</name>
    <dbReference type="NCBI Taxonomy" id="442528"/>
    <lineage>
        <taxon>Bacteria</taxon>
        <taxon>Bacillati</taxon>
        <taxon>Bacillota</taxon>
        <taxon>Bacilli</taxon>
        <taxon>Bacillales</taxon>
        <taxon>Sporolactobacillaceae</taxon>
        <taxon>Scopulibacillus</taxon>
    </lineage>
</organism>
<evidence type="ECO:0000256" key="4">
    <source>
        <dbReference type="ARBA" id="ARBA00022491"/>
    </source>
</evidence>
<dbReference type="Gene3D" id="1.10.10.10">
    <property type="entry name" value="Winged helix-like DNA-binding domain superfamily/Winged helix DNA-binding domain"/>
    <property type="match status" value="1"/>
</dbReference>
<dbReference type="Gene3D" id="3.30.1490.190">
    <property type="match status" value="1"/>
</dbReference>
<evidence type="ECO:0000256" key="8">
    <source>
        <dbReference type="ARBA" id="ARBA00023125"/>
    </source>
</evidence>
<feature type="binding site" evidence="11">
    <location>
        <position position="96"/>
    </location>
    <ligand>
        <name>Zn(2+)</name>
        <dbReference type="ChEBI" id="CHEBI:29105"/>
    </ligand>
</feature>
<dbReference type="InterPro" id="IPR036388">
    <property type="entry name" value="WH-like_DNA-bd_sf"/>
</dbReference>
<gene>
    <name evidence="13" type="ORF">EV207_1415</name>
</gene>
<dbReference type="GO" id="GO:0005737">
    <property type="term" value="C:cytoplasm"/>
    <property type="evidence" value="ECO:0007669"/>
    <property type="project" value="UniProtKB-SubCell"/>
</dbReference>